<comment type="caution">
    <text evidence="3">The sequence shown here is derived from an EMBL/GenBank/DDBJ whole genome shotgun (WGS) entry which is preliminary data.</text>
</comment>
<dbReference type="AlphaFoldDB" id="A0ABD3BTR6"/>
<reference evidence="4" key="1">
    <citation type="journal article" date="2024" name="IScience">
        <title>Strigolactones Initiate the Formation of Haustorium-like Structures in Castilleja.</title>
        <authorList>
            <person name="Buerger M."/>
            <person name="Peterson D."/>
            <person name="Chory J."/>
        </authorList>
    </citation>
    <scope>NUCLEOTIDE SEQUENCE [LARGE SCALE GENOMIC DNA]</scope>
</reference>
<keyword evidence="4" id="KW-1185">Reference proteome</keyword>
<protein>
    <recommendedName>
        <fullName evidence="2">Phytocyanin domain-containing protein</fullName>
    </recommendedName>
</protein>
<keyword evidence="1" id="KW-0732">Signal</keyword>
<dbReference type="InterPro" id="IPR039391">
    <property type="entry name" value="Phytocyanin-like"/>
</dbReference>
<evidence type="ECO:0000313" key="4">
    <source>
        <dbReference type="Proteomes" id="UP001632038"/>
    </source>
</evidence>
<organism evidence="3 4">
    <name type="scientific">Castilleja foliolosa</name>
    <dbReference type="NCBI Taxonomy" id="1961234"/>
    <lineage>
        <taxon>Eukaryota</taxon>
        <taxon>Viridiplantae</taxon>
        <taxon>Streptophyta</taxon>
        <taxon>Embryophyta</taxon>
        <taxon>Tracheophyta</taxon>
        <taxon>Spermatophyta</taxon>
        <taxon>Magnoliopsida</taxon>
        <taxon>eudicotyledons</taxon>
        <taxon>Gunneridae</taxon>
        <taxon>Pentapetalae</taxon>
        <taxon>asterids</taxon>
        <taxon>lamiids</taxon>
        <taxon>Lamiales</taxon>
        <taxon>Orobanchaceae</taxon>
        <taxon>Pedicularideae</taxon>
        <taxon>Castillejinae</taxon>
        <taxon>Castilleja</taxon>
    </lineage>
</organism>
<gene>
    <name evidence="3" type="ORF">CASFOL_035807</name>
</gene>
<dbReference type="Proteomes" id="UP001632038">
    <property type="component" value="Unassembled WGS sequence"/>
</dbReference>
<dbReference type="SUPFAM" id="SSF49503">
    <property type="entry name" value="Cupredoxins"/>
    <property type="match status" value="1"/>
</dbReference>
<feature type="chain" id="PRO_5044794286" description="Phytocyanin domain-containing protein" evidence="1">
    <location>
        <begin position="24"/>
        <end position="118"/>
    </location>
</feature>
<feature type="signal peptide" evidence="1">
    <location>
        <begin position="1"/>
        <end position="23"/>
    </location>
</feature>
<sequence>MSQLVATTMAAVILLSMIFHSDAAEATFISIHWNSTTESKLKSVRLKQGGIINFVYEQFRHDVQQVNNQHNYDTCTFHYKDAYWCSGIDRIQLNQKGWHYFMCSYECPKGMKIKVNVV</sequence>
<evidence type="ECO:0000256" key="1">
    <source>
        <dbReference type="SAM" id="SignalP"/>
    </source>
</evidence>
<accession>A0ABD3BTR6</accession>
<evidence type="ECO:0000313" key="3">
    <source>
        <dbReference type="EMBL" id="KAL3620895.1"/>
    </source>
</evidence>
<dbReference type="PANTHER" id="PTHR33021:SF193">
    <property type="entry name" value="OS06G0218600 PROTEIN"/>
    <property type="match status" value="1"/>
</dbReference>
<evidence type="ECO:0000259" key="2">
    <source>
        <dbReference type="Pfam" id="PF02298"/>
    </source>
</evidence>
<dbReference type="InterPro" id="IPR008972">
    <property type="entry name" value="Cupredoxin"/>
</dbReference>
<proteinExistence type="predicted"/>
<dbReference type="EMBL" id="JAVIJP010000066">
    <property type="protein sequence ID" value="KAL3620895.1"/>
    <property type="molecule type" value="Genomic_DNA"/>
</dbReference>
<feature type="domain" description="Phytocyanin" evidence="2">
    <location>
        <begin position="42"/>
        <end position="110"/>
    </location>
</feature>
<dbReference type="Gene3D" id="2.60.40.420">
    <property type="entry name" value="Cupredoxins - blue copper proteins"/>
    <property type="match status" value="1"/>
</dbReference>
<name>A0ABD3BTR6_9LAMI</name>
<dbReference type="PANTHER" id="PTHR33021">
    <property type="entry name" value="BLUE COPPER PROTEIN"/>
    <property type="match status" value="1"/>
</dbReference>
<dbReference type="InterPro" id="IPR003245">
    <property type="entry name" value="Phytocyanin_dom"/>
</dbReference>
<dbReference type="Pfam" id="PF02298">
    <property type="entry name" value="Cu_bind_like"/>
    <property type="match status" value="1"/>
</dbReference>